<feature type="transmembrane region" description="Helical" evidence="1">
    <location>
        <begin position="96"/>
        <end position="116"/>
    </location>
</feature>
<keyword evidence="1" id="KW-0472">Membrane</keyword>
<keyword evidence="3" id="KW-1185">Reference proteome</keyword>
<protein>
    <submittedName>
        <fullName evidence="2">Mercuric reductase</fullName>
    </submittedName>
</protein>
<reference evidence="2 3" key="1">
    <citation type="journal article" date="2010" name="Int. J. Syst. Evol. Microbiol.">
        <title>Sphingopyxis bauzanensis sp. nov., a psychrophilic bacterium isolated from soil.</title>
        <authorList>
            <person name="Zhang D.C."/>
            <person name="Liu H.C."/>
            <person name="Xin Y.H."/>
            <person name="Zhou Y.G."/>
            <person name="Schinner F."/>
            <person name="Margesin R."/>
        </authorList>
    </citation>
    <scope>NUCLEOTIDE SEQUENCE [LARGE SCALE GENOMIC DNA]</scope>
    <source>
        <strain evidence="2 3">DSM 22271</strain>
    </source>
</reference>
<feature type="transmembrane region" description="Helical" evidence="1">
    <location>
        <begin position="57"/>
        <end position="76"/>
    </location>
</feature>
<dbReference type="RefSeq" id="WP_088440042.1">
    <property type="nucleotide sequence ID" value="NZ_BMMC01000012.1"/>
</dbReference>
<comment type="caution">
    <text evidence="2">The sequence shown here is derived from an EMBL/GenBank/DDBJ whole genome shotgun (WGS) entry which is preliminary data.</text>
</comment>
<gene>
    <name evidence="2" type="ORF">CDQ92_03855</name>
</gene>
<dbReference type="EMBL" id="NISK01000001">
    <property type="protein sequence ID" value="OWQ99299.1"/>
    <property type="molecule type" value="Genomic_DNA"/>
</dbReference>
<dbReference type="Proteomes" id="UP000197361">
    <property type="component" value="Unassembled WGS sequence"/>
</dbReference>
<evidence type="ECO:0000313" key="2">
    <source>
        <dbReference type="EMBL" id="OWQ99299.1"/>
    </source>
</evidence>
<sequence>MIDPPNQPKGIATATVTLAGLAAAFGVAACCALPFLFASVGIGAAWLGGVAIVAAPYRTPLLVIGALCLIVGAMLLTRQQLIAARCGPGGLCTPRWMRILTFFGLLLGAALLWAGYTYV</sequence>
<proteinExistence type="predicted"/>
<dbReference type="OrthoDB" id="7274951at2"/>
<name>A0A246K1B2_9SPHN</name>
<evidence type="ECO:0000313" key="3">
    <source>
        <dbReference type="Proteomes" id="UP000197361"/>
    </source>
</evidence>
<keyword evidence="1" id="KW-1133">Transmembrane helix</keyword>
<keyword evidence="1" id="KW-0812">Transmembrane</keyword>
<evidence type="ECO:0000256" key="1">
    <source>
        <dbReference type="SAM" id="Phobius"/>
    </source>
</evidence>
<feature type="transmembrane region" description="Helical" evidence="1">
    <location>
        <begin position="12"/>
        <end position="37"/>
    </location>
</feature>
<organism evidence="2 3">
    <name type="scientific">Sphingopyxis bauzanensis</name>
    <dbReference type="NCBI Taxonomy" id="651663"/>
    <lineage>
        <taxon>Bacteria</taxon>
        <taxon>Pseudomonadati</taxon>
        <taxon>Pseudomonadota</taxon>
        <taxon>Alphaproteobacteria</taxon>
        <taxon>Sphingomonadales</taxon>
        <taxon>Sphingomonadaceae</taxon>
        <taxon>Sphingopyxis</taxon>
    </lineage>
</organism>
<accession>A0A246K1B2</accession>
<dbReference type="AlphaFoldDB" id="A0A246K1B2"/>